<dbReference type="InterPro" id="IPR001109">
    <property type="entry name" value="Hydrogenase_HupF/HypC"/>
</dbReference>
<keyword evidence="3" id="KW-1185">Reference proteome</keyword>
<dbReference type="Pfam" id="PF01455">
    <property type="entry name" value="HupF_HypC"/>
    <property type="match status" value="1"/>
</dbReference>
<dbReference type="OrthoDB" id="9806017at2"/>
<dbReference type="InterPro" id="IPR019812">
    <property type="entry name" value="Hydgase_assmbl_chp_CS"/>
</dbReference>
<dbReference type="PANTHER" id="PTHR35177:SF2">
    <property type="entry name" value="HYDROGENASE MATURATION FACTOR HYBG"/>
    <property type="match status" value="1"/>
</dbReference>
<sequence length="93" mass="10125">MCLGIPGRIEAVTDVAAKLARVDVLGVKREVNIACVLQDGDHPDDCVGAWVLVHVGFAMSRIDEDEAHMSLQLLRDLGEFVQEVDTIRTGPAR</sequence>
<dbReference type="GO" id="GO:1902670">
    <property type="term" value="F:carbon dioxide binding"/>
    <property type="evidence" value="ECO:0007669"/>
    <property type="project" value="TreeGrafter"/>
</dbReference>
<proteinExistence type="inferred from homology"/>
<comment type="similarity">
    <text evidence="1">Belongs to the HupF/HypC family.</text>
</comment>
<dbReference type="FunFam" id="2.30.30.140:FF:000022">
    <property type="entry name" value="Hydrogenase assembly chaperone HybG"/>
    <property type="match status" value="1"/>
</dbReference>
<evidence type="ECO:0000256" key="1">
    <source>
        <dbReference type="ARBA" id="ARBA00006018"/>
    </source>
</evidence>
<dbReference type="NCBIfam" id="TIGR00074">
    <property type="entry name" value="hypC_hupF"/>
    <property type="match status" value="1"/>
</dbReference>
<dbReference type="PRINTS" id="PR00445">
    <property type="entry name" value="HUPFHYPC"/>
</dbReference>
<dbReference type="PROSITE" id="PS01097">
    <property type="entry name" value="HUPF_HYPC"/>
    <property type="match status" value="1"/>
</dbReference>
<gene>
    <name evidence="2" type="primary">hybG</name>
    <name evidence="2" type="ORF">BN2475_140071</name>
</gene>
<dbReference type="Gene3D" id="2.30.30.140">
    <property type="match status" value="1"/>
</dbReference>
<dbReference type="RefSeq" id="WP_094778935.1">
    <property type="nucleotide sequence ID" value="NZ_CYGX02000014.1"/>
</dbReference>
<dbReference type="PANTHER" id="PTHR35177">
    <property type="entry name" value="HYDROGENASE MATURATION FACTOR HYBG"/>
    <property type="match status" value="1"/>
</dbReference>
<dbReference type="GO" id="GO:0005506">
    <property type="term" value="F:iron ion binding"/>
    <property type="evidence" value="ECO:0007669"/>
    <property type="project" value="TreeGrafter"/>
</dbReference>
<evidence type="ECO:0000313" key="3">
    <source>
        <dbReference type="Proteomes" id="UP000187012"/>
    </source>
</evidence>
<organism evidence="2 3">
    <name type="scientific">Paraburkholderia ribeironis</name>
    <dbReference type="NCBI Taxonomy" id="1247936"/>
    <lineage>
        <taxon>Bacteria</taxon>
        <taxon>Pseudomonadati</taxon>
        <taxon>Pseudomonadota</taxon>
        <taxon>Betaproteobacteria</taxon>
        <taxon>Burkholderiales</taxon>
        <taxon>Burkholderiaceae</taxon>
        <taxon>Paraburkholderia</taxon>
    </lineage>
</organism>
<reference evidence="2 3" key="1">
    <citation type="submission" date="2016-12" db="EMBL/GenBank/DDBJ databases">
        <authorList>
            <person name="Song W.-J."/>
            <person name="Kurnit D.M."/>
        </authorList>
    </citation>
    <scope>NUCLEOTIDE SEQUENCE [LARGE SCALE GENOMIC DNA]</scope>
    <source>
        <strain evidence="2 3">STM7296</strain>
    </source>
</reference>
<dbReference type="Proteomes" id="UP000187012">
    <property type="component" value="Unassembled WGS sequence"/>
</dbReference>
<accession>A0A1N7RSY5</accession>
<dbReference type="GO" id="GO:0051604">
    <property type="term" value="P:protein maturation"/>
    <property type="evidence" value="ECO:0007669"/>
    <property type="project" value="TreeGrafter"/>
</dbReference>
<name>A0A1N7RSY5_9BURK</name>
<evidence type="ECO:0000313" key="2">
    <source>
        <dbReference type="EMBL" id="SIT38223.1"/>
    </source>
</evidence>
<dbReference type="STRING" id="1247936.BN2475_140071"/>
<dbReference type="AlphaFoldDB" id="A0A1N7RSY5"/>
<dbReference type="SUPFAM" id="SSF159127">
    <property type="entry name" value="HupF/HypC-like"/>
    <property type="match status" value="1"/>
</dbReference>
<protein>
    <submittedName>
        <fullName evidence="2">Hydrogenase 2 accessory protein</fullName>
    </submittedName>
</protein>
<dbReference type="EMBL" id="CYGX02000014">
    <property type="protein sequence ID" value="SIT38223.1"/>
    <property type="molecule type" value="Genomic_DNA"/>
</dbReference>